<name>A0AAD7IUZ2_9AGAR</name>
<dbReference type="Proteomes" id="UP001215598">
    <property type="component" value="Unassembled WGS sequence"/>
</dbReference>
<keyword evidence="2" id="KW-1133">Transmembrane helix</keyword>
<evidence type="ECO:0000256" key="2">
    <source>
        <dbReference type="SAM" id="Phobius"/>
    </source>
</evidence>
<evidence type="ECO:0000256" key="1">
    <source>
        <dbReference type="SAM" id="MobiDB-lite"/>
    </source>
</evidence>
<feature type="region of interest" description="Disordered" evidence="1">
    <location>
        <begin position="122"/>
        <end position="143"/>
    </location>
</feature>
<protein>
    <submittedName>
        <fullName evidence="3">Uncharacterized protein</fullName>
    </submittedName>
</protein>
<proteinExistence type="predicted"/>
<sequence>MTSSFKMPTSSTTSSGTLGKRTRLEFDDGAPSGSSLPPLASPRKFTAVDVLPSSFADLYKAYSIEVLVQSLDEFDLTTVHLNEDNDKVMSDVFHTVSTIFVCYSSTSTVVASSPLYDRTNKASISGSKSKNKKVPDGVKRTTAGAKENSPYLASLGREGSLARRPYEVWRTAMIFDMDRVRLRPGSVLDTRLDTFTIVDHGTTPFNLDFFIYPLLFLSSSSKPGRHRAADIPILEFGYAACFRRTLQNILLLDSAFLPPSSAFPPLVLHRGYLLASMERLLNMWGVPSFYAAPNLTIHSLVPTRIGPSPALPAFPRWLSHAADTCLDLDTLPHSPSWRPRHDCHCGFSVPPSDIALTVSTRLLLYSPPLSYWSFTLRSLSASPWRFCHDYFYLHLILLHASTVKTTLHPQCLSLIVSVSPQDPSALCFVLAFSALVFVLVVLSSSRCVVLLVLVSYFASSGSDYRSSSHRLLYSPFGRKILELPQHYDSYPQIASTLQLSRKPPSS</sequence>
<keyword evidence="2" id="KW-0472">Membrane</keyword>
<reference evidence="3" key="1">
    <citation type="submission" date="2023-03" db="EMBL/GenBank/DDBJ databases">
        <title>Massive genome expansion in bonnet fungi (Mycena s.s.) driven by repeated elements and novel gene families across ecological guilds.</title>
        <authorList>
            <consortium name="Lawrence Berkeley National Laboratory"/>
            <person name="Harder C.B."/>
            <person name="Miyauchi S."/>
            <person name="Viragh M."/>
            <person name="Kuo A."/>
            <person name="Thoen E."/>
            <person name="Andreopoulos B."/>
            <person name="Lu D."/>
            <person name="Skrede I."/>
            <person name="Drula E."/>
            <person name="Henrissat B."/>
            <person name="Morin E."/>
            <person name="Kohler A."/>
            <person name="Barry K."/>
            <person name="LaButti K."/>
            <person name="Morin E."/>
            <person name="Salamov A."/>
            <person name="Lipzen A."/>
            <person name="Mereny Z."/>
            <person name="Hegedus B."/>
            <person name="Baldrian P."/>
            <person name="Stursova M."/>
            <person name="Weitz H."/>
            <person name="Taylor A."/>
            <person name="Grigoriev I.V."/>
            <person name="Nagy L.G."/>
            <person name="Martin F."/>
            <person name="Kauserud H."/>
        </authorList>
    </citation>
    <scope>NUCLEOTIDE SEQUENCE</scope>
    <source>
        <strain evidence="3">CBHHK182m</strain>
    </source>
</reference>
<feature type="compositionally biased region" description="Low complexity" evidence="1">
    <location>
        <begin position="29"/>
        <end position="38"/>
    </location>
</feature>
<evidence type="ECO:0000313" key="4">
    <source>
        <dbReference type="Proteomes" id="UP001215598"/>
    </source>
</evidence>
<dbReference type="AlphaFoldDB" id="A0AAD7IUZ2"/>
<feature type="region of interest" description="Disordered" evidence="1">
    <location>
        <begin position="1"/>
        <end position="38"/>
    </location>
</feature>
<feature type="transmembrane region" description="Helical" evidence="2">
    <location>
        <begin position="428"/>
        <end position="458"/>
    </location>
</feature>
<comment type="caution">
    <text evidence="3">The sequence shown here is derived from an EMBL/GenBank/DDBJ whole genome shotgun (WGS) entry which is preliminary data.</text>
</comment>
<gene>
    <name evidence="3" type="ORF">B0H16DRAFT_1724219</name>
</gene>
<organism evidence="3 4">
    <name type="scientific">Mycena metata</name>
    <dbReference type="NCBI Taxonomy" id="1033252"/>
    <lineage>
        <taxon>Eukaryota</taxon>
        <taxon>Fungi</taxon>
        <taxon>Dikarya</taxon>
        <taxon>Basidiomycota</taxon>
        <taxon>Agaricomycotina</taxon>
        <taxon>Agaricomycetes</taxon>
        <taxon>Agaricomycetidae</taxon>
        <taxon>Agaricales</taxon>
        <taxon>Marasmiineae</taxon>
        <taxon>Mycenaceae</taxon>
        <taxon>Mycena</taxon>
    </lineage>
</organism>
<accession>A0AAD7IUZ2</accession>
<keyword evidence="2" id="KW-0812">Transmembrane</keyword>
<evidence type="ECO:0000313" key="3">
    <source>
        <dbReference type="EMBL" id="KAJ7751063.1"/>
    </source>
</evidence>
<keyword evidence="4" id="KW-1185">Reference proteome</keyword>
<dbReference type="EMBL" id="JARKIB010000063">
    <property type="protein sequence ID" value="KAJ7751063.1"/>
    <property type="molecule type" value="Genomic_DNA"/>
</dbReference>